<reference evidence="1" key="1">
    <citation type="submission" date="2018-02" db="EMBL/GenBank/DDBJ databases">
        <title>Rhizophora mucronata_Transcriptome.</title>
        <authorList>
            <person name="Meera S.P."/>
            <person name="Sreeshan A."/>
            <person name="Augustine A."/>
        </authorList>
    </citation>
    <scope>NUCLEOTIDE SEQUENCE</scope>
    <source>
        <tissue evidence="1">Leaf</tissue>
    </source>
</reference>
<proteinExistence type="predicted"/>
<sequence length="57" mass="6616">MFPVFNSTRCLFCFHIWGNLQSSFVRLLVASLAISYFLNSHPTSLYLNVETNRKPSF</sequence>
<evidence type="ECO:0000313" key="1">
    <source>
        <dbReference type="EMBL" id="MBX55382.1"/>
    </source>
</evidence>
<dbReference type="EMBL" id="GGEC01074898">
    <property type="protein sequence ID" value="MBX55382.1"/>
    <property type="molecule type" value="Transcribed_RNA"/>
</dbReference>
<protein>
    <submittedName>
        <fullName evidence="1">Uncharacterized protein</fullName>
    </submittedName>
</protein>
<dbReference type="AlphaFoldDB" id="A0A2P2PKY0"/>
<name>A0A2P2PKY0_RHIMU</name>
<accession>A0A2P2PKY0</accession>
<organism evidence="1">
    <name type="scientific">Rhizophora mucronata</name>
    <name type="common">Asiatic mangrove</name>
    <dbReference type="NCBI Taxonomy" id="61149"/>
    <lineage>
        <taxon>Eukaryota</taxon>
        <taxon>Viridiplantae</taxon>
        <taxon>Streptophyta</taxon>
        <taxon>Embryophyta</taxon>
        <taxon>Tracheophyta</taxon>
        <taxon>Spermatophyta</taxon>
        <taxon>Magnoliopsida</taxon>
        <taxon>eudicotyledons</taxon>
        <taxon>Gunneridae</taxon>
        <taxon>Pentapetalae</taxon>
        <taxon>rosids</taxon>
        <taxon>fabids</taxon>
        <taxon>Malpighiales</taxon>
        <taxon>Rhizophoraceae</taxon>
        <taxon>Rhizophora</taxon>
    </lineage>
</organism>